<dbReference type="SUPFAM" id="SSF53041">
    <property type="entry name" value="Resolvase-like"/>
    <property type="match status" value="1"/>
</dbReference>
<dbReference type="InterPro" id="IPR038109">
    <property type="entry name" value="DNA_bind_recomb_sf"/>
</dbReference>
<dbReference type="Pfam" id="PF00239">
    <property type="entry name" value="Resolvase"/>
    <property type="match status" value="1"/>
</dbReference>
<evidence type="ECO:0000256" key="3">
    <source>
        <dbReference type="ARBA" id="ARBA00023172"/>
    </source>
</evidence>
<dbReference type="Gene3D" id="3.40.50.1390">
    <property type="entry name" value="Resolvase, N-terminal catalytic domain"/>
    <property type="match status" value="1"/>
</dbReference>
<evidence type="ECO:0000256" key="4">
    <source>
        <dbReference type="PIRSR" id="PIRSR606118-50"/>
    </source>
</evidence>
<dbReference type="EMBL" id="ANNX02000012">
    <property type="protein sequence ID" value="KYC43769.1"/>
    <property type="molecule type" value="Genomic_DNA"/>
</dbReference>
<feature type="active site" description="O-(5'-phospho-DNA)-serine intermediate" evidence="4 5">
    <location>
        <position position="15"/>
    </location>
</feature>
<dbReference type="Proteomes" id="UP000076925">
    <property type="component" value="Unassembled WGS sequence"/>
</dbReference>
<keyword evidence="8" id="KW-1185">Reference proteome</keyword>
<dbReference type="PANTHER" id="PTHR30461">
    <property type="entry name" value="DNA-INVERTASE FROM LAMBDOID PROPHAGE"/>
    <property type="match status" value="1"/>
</dbReference>
<dbReference type="PROSITE" id="PS51736">
    <property type="entry name" value="RECOMBINASES_3"/>
    <property type="match status" value="1"/>
</dbReference>
<name>A0A139XGG5_9CYAN</name>
<evidence type="ECO:0000256" key="5">
    <source>
        <dbReference type="PROSITE-ProRule" id="PRU10137"/>
    </source>
</evidence>
<sequence length="529" mass="60866">MDSTDFDSWGYARVSTDEQAQDKDALLKQMQRLRDAGVRKIFFDIDKRTKHDRKGLLNLIKAVQELPTNHDIKFLKFTRLDRVAASQVIFYKLISELQKKKIKPVALDDPFDLDSVGGELTVDIRLDVAKHEVKMLGLRIRKERELRRKEKKSHFFAPFGYKIEKDKYVFNNDPCICLIDSKQELSVVEVAQFILKTFYQVGSCTQTAKKLNEFFGVGSKCSEKYVMKSGNYSIDEDDTLTQKTLKKKIDEKSNAGLRYPYSGLRWTTTGIRDWLTNPVLAGGTPYGTVKENGNKKSFDEINVFWNTHDDQALITFQQHQEIKGIIRGNRKNAWASHGDRDPQKLNIFQGLIVCAKCNAKFVKVATYQSRKDSRYKSYYQCTYYLKNGMCQHKTAITNFDLEDQIIEFLVKEAQRLSVLGEQKNTPVVESKELQELRSQLQALESIPGNNPAIETAKQGIHLQIAELLDSGERSDRALLISRERIIAAFSNRDFWKGIENPMDKKRLLRECIMCAVVDEGKVVEVKLRI</sequence>
<dbReference type="SMART" id="SM00857">
    <property type="entry name" value="Resolvase"/>
    <property type="match status" value="1"/>
</dbReference>
<dbReference type="Pfam" id="PF13408">
    <property type="entry name" value="Zn_ribbon_recom"/>
    <property type="match status" value="1"/>
</dbReference>
<evidence type="ECO:0000313" key="7">
    <source>
        <dbReference type="EMBL" id="KYC43769.1"/>
    </source>
</evidence>
<dbReference type="InterPro" id="IPR006118">
    <property type="entry name" value="Recombinase_CS"/>
</dbReference>
<dbReference type="GO" id="GO:0003677">
    <property type="term" value="F:DNA binding"/>
    <property type="evidence" value="ECO:0007669"/>
    <property type="project" value="UniProtKB-KW"/>
</dbReference>
<keyword evidence="3" id="KW-0233">DNA recombination</keyword>
<gene>
    <name evidence="7" type="ORF">WA1_00975</name>
</gene>
<dbReference type="OrthoDB" id="429403at2"/>
<dbReference type="InterPro" id="IPR050639">
    <property type="entry name" value="SSR_resolvase"/>
</dbReference>
<protein>
    <recommendedName>
        <fullName evidence="6">Resolvase/invertase-type recombinase catalytic domain-containing protein</fullName>
    </recommendedName>
</protein>
<reference evidence="7 8" key="1">
    <citation type="journal article" date="2013" name="Genome Biol. Evol.">
        <title>Genomes of Stigonematalean cyanobacteria (subsection V) and the evolution of oxygenic photosynthesis from prokaryotes to plastids.</title>
        <authorList>
            <person name="Dagan T."/>
            <person name="Roettger M."/>
            <person name="Stucken K."/>
            <person name="Landan G."/>
            <person name="Koch R."/>
            <person name="Major P."/>
            <person name="Gould S.B."/>
            <person name="Goremykin V.V."/>
            <person name="Rippka R."/>
            <person name="Tandeau de Marsac N."/>
            <person name="Gugger M."/>
            <person name="Lockhart P.J."/>
            <person name="Allen J.F."/>
            <person name="Brune I."/>
            <person name="Maus I."/>
            <person name="Puhler A."/>
            <person name="Martin W.F."/>
        </authorList>
    </citation>
    <scope>NUCLEOTIDE SEQUENCE [LARGE SCALE GENOMIC DNA]</scope>
    <source>
        <strain evidence="7 8">PCC 7110</strain>
    </source>
</reference>
<organism evidence="7 8">
    <name type="scientific">Scytonema hofmannii PCC 7110</name>
    <dbReference type="NCBI Taxonomy" id="128403"/>
    <lineage>
        <taxon>Bacteria</taxon>
        <taxon>Bacillati</taxon>
        <taxon>Cyanobacteriota</taxon>
        <taxon>Cyanophyceae</taxon>
        <taxon>Nostocales</taxon>
        <taxon>Scytonemataceae</taxon>
        <taxon>Scytonema</taxon>
    </lineage>
</organism>
<keyword evidence="2" id="KW-0238">DNA-binding</keyword>
<dbReference type="Gene3D" id="3.90.1750.20">
    <property type="entry name" value="Putative Large Serine Recombinase, Chain B, Domain 2"/>
    <property type="match status" value="1"/>
</dbReference>
<dbReference type="AlphaFoldDB" id="A0A139XGG5"/>
<dbReference type="PANTHER" id="PTHR30461:SF2">
    <property type="entry name" value="SERINE RECOMBINASE PINE-RELATED"/>
    <property type="match status" value="1"/>
</dbReference>
<dbReference type="NCBIfam" id="NF041201">
    <property type="entry name" value="recomb_XisF"/>
    <property type="match status" value="1"/>
</dbReference>
<evidence type="ECO:0000256" key="1">
    <source>
        <dbReference type="ARBA" id="ARBA00022908"/>
    </source>
</evidence>
<dbReference type="STRING" id="128403.WA1_00975"/>
<evidence type="ECO:0000259" key="6">
    <source>
        <dbReference type="PROSITE" id="PS51736"/>
    </source>
</evidence>
<evidence type="ECO:0000256" key="2">
    <source>
        <dbReference type="ARBA" id="ARBA00023125"/>
    </source>
</evidence>
<dbReference type="GO" id="GO:0015074">
    <property type="term" value="P:DNA integration"/>
    <property type="evidence" value="ECO:0007669"/>
    <property type="project" value="UniProtKB-KW"/>
</dbReference>
<dbReference type="InterPro" id="IPR025827">
    <property type="entry name" value="Zn_ribbon_recom_dom"/>
</dbReference>
<proteinExistence type="predicted"/>
<feature type="domain" description="Resolvase/invertase-type recombinase catalytic" evidence="6">
    <location>
        <begin position="7"/>
        <end position="151"/>
    </location>
</feature>
<dbReference type="GO" id="GO:0000150">
    <property type="term" value="F:DNA strand exchange activity"/>
    <property type="evidence" value="ECO:0007669"/>
    <property type="project" value="InterPro"/>
</dbReference>
<evidence type="ECO:0000313" key="8">
    <source>
        <dbReference type="Proteomes" id="UP000076925"/>
    </source>
</evidence>
<keyword evidence="1" id="KW-0229">DNA integration</keyword>
<comment type="caution">
    <text evidence="7">The sequence shown here is derived from an EMBL/GenBank/DDBJ whole genome shotgun (WGS) entry which is preliminary data.</text>
</comment>
<dbReference type="PROSITE" id="PS00397">
    <property type="entry name" value="RECOMBINASES_1"/>
    <property type="match status" value="1"/>
</dbReference>
<dbReference type="RefSeq" id="WP_017742093.1">
    <property type="nucleotide sequence ID" value="NZ_KQ976354.1"/>
</dbReference>
<dbReference type="InterPro" id="IPR006119">
    <property type="entry name" value="Resolv_N"/>
</dbReference>
<accession>A0A139XGG5</accession>
<dbReference type="InterPro" id="IPR036162">
    <property type="entry name" value="Resolvase-like_N_sf"/>
</dbReference>